<dbReference type="PANTHER" id="PTHR11014">
    <property type="entry name" value="PEPTIDASE M20 FAMILY MEMBER"/>
    <property type="match status" value="1"/>
</dbReference>
<dbReference type="Gene3D" id="3.40.630.10">
    <property type="entry name" value="Zn peptidases"/>
    <property type="match status" value="1"/>
</dbReference>
<proteinExistence type="predicted"/>
<dbReference type="GO" id="GO:0019877">
    <property type="term" value="P:diaminopimelate biosynthetic process"/>
    <property type="evidence" value="ECO:0007669"/>
    <property type="project" value="UniProtKB-ARBA"/>
</dbReference>
<feature type="domain" description="Peptidase M20 dimerisation" evidence="3">
    <location>
        <begin position="193"/>
        <end position="287"/>
    </location>
</feature>
<dbReference type="SUPFAM" id="SSF55031">
    <property type="entry name" value="Bacterial exopeptidase dimerisation domain"/>
    <property type="match status" value="1"/>
</dbReference>
<feature type="binding site" evidence="2">
    <location>
        <position position="169"/>
    </location>
    <ligand>
        <name>Mn(2+)</name>
        <dbReference type="ChEBI" id="CHEBI:29035"/>
        <label>2</label>
    </ligand>
</feature>
<evidence type="ECO:0000259" key="3">
    <source>
        <dbReference type="Pfam" id="PF07687"/>
    </source>
</evidence>
<dbReference type="FunFam" id="3.30.70.360:FF:000001">
    <property type="entry name" value="N-acetyldiaminopimelate deacetylase"/>
    <property type="match status" value="1"/>
</dbReference>
<feature type="binding site" evidence="2">
    <location>
        <position position="365"/>
    </location>
    <ligand>
        <name>Mn(2+)</name>
        <dbReference type="ChEBI" id="CHEBI:29035"/>
        <label>2</label>
    </ligand>
</feature>
<dbReference type="Gene3D" id="3.30.70.360">
    <property type="match status" value="1"/>
</dbReference>
<keyword evidence="2" id="KW-0464">Manganese</keyword>
<keyword evidence="2" id="KW-0479">Metal-binding</keyword>
<dbReference type="InterPro" id="IPR011650">
    <property type="entry name" value="Peptidase_M20_dimer"/>
</dbReference>
<comment type="cofactor">
    <cofactor evidence="2">
        <name>Mn(2+)</name>
        <dbReference type="ChEBI" id="CHEBI:29035"/>
    </cofactor>
    <text evidence="2">The Mn(2+) ion enhances activity.</text>
</comment>
<dbReference type="PIRSF" id="PIRSF005962">
    <property type="entry name" value="Pept_M20D_amidohydro"/>
    <property type="match status" value="1"/>
</dbReference>
<dbReference type="Pfam" id="PF07687">
    <property type="entry name" value="M20_dimer"/>
    <property type="match status" value="1"/>
</dbReference>
<evidence type="ECO:0000256" key="1">
    <source>
        <dbReference type="ARBA" id="ARBA00022801"/>
    </source>
</evidence>
<dbReference type="EMBL" id="CAADFE010000005">
    <property type="protein sequence ID" value="VFJ64221.1"/>
    <property type="molecule type" value="Genomic_DNA"/>
</dbReference>
<gene>
    <name evidence="4" type="ORF">BECKFW1821C_GA0114237_100558</name>
</gene>
<dbReference type="PANTHER" id="PTHR11014:SF63">
    <property type="entry name" value="METALLOPEPTIDASE, PUTATIVE (AFU_ORTHOLOGUE AFUA_6G09600)-RELATED"/>
    <property type="match status" value="1"/>
</dbReference>
<protein>
    <submittedName>
        <fullName evidence="4">Amidohydrolase</fullName>
    </submittedName>
</protein>
<feature type="binding site" evidence="2">
    <location>
        <position position="109"/>
    </location>
    <ligand>
        <name>Mn(2+)</name>
        <dbReference type="ChEBI" id="CHEBI:29035"/>
        <label>2</label>
    </ligand>
</feature>
<dbReference type="CDD" id="cd03886">
    <property type="entry name" value="M20_Acy1"/>
    <property type="match status" value="1"/>
</dbReference>
<dbReference type="InterPro" id="IPR036264">
    <property type="entry name" value="Bact_exopeptidase_dim_dom"/>
</dbReference>
<name>A0A450TBM8_9GAMM</name>
<feature type="binding site" evidence="2">
    <location>
        <position position="143"/>
    </location>
    <ligand>
        <name>Mn(2+)</name>
        <dbReference type="ChEBI" id="CHEBI:29035"/>
        <label>2</label>
    </ligand>
</feature>
<feature type="binding site" evidence="2">
    <location>
        <position position="107"/>
    </location>
    <ligand>
        <name>Mn(2+)</name>
        <dbReference type="ChEBI" id="CHEBI:29035"/>
        <label>2</label>
    </ligand>
</feature>
<dbReference type="AlphaFoldDB" id="A0A450TBM8"/>
<dbReference type="Pfam" id="PF01546">
    <property type="entry name" value="Peptidase_M20"/>
    <property type="match status" value="1"/>
</dbReference>
<sequence length="395" mass="43548">MNIDIREITAKVDSIIPKIRDIRRHLHANPELSLKEHDTSRYIRKQLDDIAIDVLPPFLETDVVACLNRGNNYRNNVTLRADMDALPIREAGDFSYCSKKNNVMHACGHDGHTAMLIGAAIILEKYRDRLDGSVRFVFQPGEEVTAAGRDLVAKGILDSPQPKAVLALHAWPGHPVGSIGSKPGPFLAAADIFEIIIKGQGGHGSRPEKSVDVIMTAVKIINDLHLLPSRKFRALDALVINICKIAGGAGFNVVPDRAVLGGTVRYLSKAVGEKLPPLFEHIIKTACENSGATYELKYDNSYIPTINDKDIVNSCKDIITKYLGESSWIDIEEPEMGSEDFSYYIDKNPGGMFRLGMGENAPPLHSNSFDFNDDALRNGILFFVLSTMELIDGMH</sequence>
<reference evidence="4" key="1">
    <citation type="submission" date="2019-02" db="EMBL/GenBank/DDBJ databases">
        <authorList>
            <person name="Gruber-Vodicka R. H."/>
            <person name="Seah K. B. B."/>
        </authorList>
    </citation>
    <scope>NUCLEOTIDE SEQUENCE</scope>
    <source>
        <strain evidence="4">BECK_BZ131</strain>
    </source>
</reference>
<evidence type="ECO:0000256" key="2">
    <source>
        <dbReference type="PIRSR" id="PIRSR005962-1"/>
    </source>
</evidence>
<evidence type="ECO:0000313" key="4">
    <source>
        <dbReference type="EMBL" id="VFJ64221.1"/>
    </source>
</evidence>
<accession>A0A450TBM8</accession>
<keyword evidence="1 4" id="KW-0378">Hydrolase</keyword>
<organism evidence="4">
    <name type="scientific">Candidatus Kentrum sp. FW</name>
    <dbReference type="NCBI Taxonomy" id="2126338"/>
    <lineage>
        <taxon>Bacteria</taxon>
        <taxon>Pseudomonadati</taxon>
        <taxon>Pseudomonadota</taxon>
        <taxon>Gammaproteobacteria</taxon>
        <taxon>Candidatus Kentrum</taxon>
    </lineage>
</organism>
<dbReference type="InterPro" id="IPR002933">
    <property type="entry name" value="Peptidase_M20"/>
</dbReference>
<dbReference type="NCBIfam" id="TIGR01891">
    <property type="entry name" value="amidohydrolases"/>
    <property type="match status" value="1"/>
</dbReference>
<dbReference type="InterPro" id="IPR017439">
    <property type="entry name" value="Amidohydrolase"/>
</dbReference>
<dbReference type="GO" id="GO:0046872">
    <property type="term" value="F:metal ion binding"/>
    <property type="evidence" value="ECO:0007669"/>
    <property type="project" value="UniProtKB-KW"/>
</dbReference>
<dbReference type="GO" id="GO:0050118">
    <property type="term" value="F:N-acetyldiaminopimelate deacetylase activity"/>
    <property type="evidence" value="ECO:0007669"/>
    <property type="project" value="UniProtKB-ARBA"/>
</dbReference>
<dbReference type="SUPFAM" id="SSF53187">
    <property type="entry name" value="Zn-dependent exopeptidases"/>
    <property type="match status" value="1"/>
</dbReference>